<dbReference type="PANTHER" id="PTHR15549">
    <property type="entry name" value="PAIRED IMMUNOGLOBULIN-LIKE TYPE 2 RECEPTOR"/>
    <property type="match status" value="1"/>
</dbReference>
<evidence type="ECO:0000256" key="6">
    <source>
        <dbReference type="SAM" id="Phobius"/>
    </source>
</evidence>
<evidence type="ECO:0000313" key="8">
    <source>
        <dbReference type="Proteomes" id="UP001219525"/>
    </source>
</evidence>
<accession>A0AAD7E5J1</accession>
<protein>
    <recommendedName>
        <fullName evidence="9">Transmembrane protein</fullName>
    </recommendedName>
</protein>
<keyword evidence="3 6" id="KW-1133">Transmembrane helix</keyword>
<evidence type="ECO:0000256" key="1">
    <source>
        <dbReference type="ARBA" id="ARBA00004167"/>
    </source>
</evidence>
<feature type="compositionally biased region" description="Low complexity" evidence="5">
    <location>
        <begin position="111"/>
        <end position="140"/>
    </location>
</feature>
<reference evidence="7" key="1">
    <citation type="submission" date="2023-03" db="EMBL/GenBank/DDBJ databases">
        <title>Massive genome expansion in bonnet fungi (Mycena s.s.) driven by repeated elements and novel gene families across ecological guilds.</title>
        <authorList>
            <consortium name="Lawrence Berkeley National Laboratory"/>
            <person name="Harder C.B."/>
            <person name="Miyauchi S."/>
            <person name="Viragh M."/>
            <person name="Kuo A."/>
            <person name="Thoen E."/>
            <person name="Andreopoulos B."/>
            <person name="Lu D."/>
            <person name="Skrede I."/>
            <person name="Drula E."/>
            <person name="Henrissat B."/>
            <person name="Morin E."/>
            <person name="Kohler A."/>
            <person name="Barry K."/>
            <person name="LaButti K."/>
            <person name="Morin E."/>
            <person name="Salamov A."/>
            <person name="Lipzen A."/>
            <person name="Mereny Z."/>
            <person name="Hegedus B."/>
            <person name="Baldrian P."/>
            <person name="Stursova M."/>
            <person name="Weitz H."/>
            <person name="Taylor A."/>
            <person name="Grigoriev I.V."/>
            <person name="Nagy L.G."/>
            <person name="Martin F."/>
            <person name="Kauserud H."/>
        </authorList>
    </citation>
    <scope>NUCLEOTIDE SEQUENCE</scope>
    <source>
        <strain evidence="7">9144</strain>
    </source>
</reference>
<dbReference type="GO" id="GO:0071944">
    <property type="term" value="C:cell periphery"/>
    <property type="evidence" value="ECO:0007669"/>
    <property type="project" value="UniProtKB-ARBA"/>
</dbReference>
<feature type="compositionally biased region" description="Low complexity" evidence="5">
    <location>
        <begin position="352"/>
        <end position="368"/>
    </location>
</feature>
<comment type="caution">
    <text evidence="7">The sequence shown here is derived from an EMBL/GenBank/DDBJ whole genome shotgun (WGS) entry which is preliminary data.</text>
</comment>
<feature type="region of interest" description="Disordered" evidence="5">
    <location>
        <begin position="352"/>
        <end position="404"/>
    </location>
</feature>
<dbReference type="AlphaFoldDB" id="A0AAD7E5J1"/>
<dbReference type="PANTHER" id="PTHR15549:SF33">
    <property type="entry name" value="MEMBRANE PROTEIN WSC4, PUTATIVE (AFU_ORTHOLOGUE AFUA_5G09020)-RELATED"/>
    <property type="match status" value="1"/>
</dbReference>
<name>A0AAD7E5J1_9AGAR</name>
<gene>
    <name evidence="7" type="ORF">GGX14DRAFT_615120</name>
</gene>
<dbReference type="EMBL" id="JARJCW010000002">
    <property type="protein sequence ID" value="KAJ7228797.1"/>
    <property type="molecule type" value="Genomic_DNA"/>
</dbReference>
<evidence type="ECO:0008006" key="9">
    <source>
        <dbReference type="Google" id="ProtNLM"/>
    </source>
</evidence>
<dbReference type="Proteomes" id="UP001219525">
    <property type="component" value="Unassembled WGS sequence"/>
</dbReference>
<proteinExistence type="predicted"/>
<dbReference type="GO" id="GO:0016020">
    <property type="term" value="C:membrane"/>
    <property type="evidence" value="ECO:0007669"/>
    <property type="project" value="UniProtKB-SubCell"/>
</dbReference>
<feature type="transmembrane region" description="Helical" evidence="6">
    <location>
        <begin position="206"/>
        <end position="230"/>
    </location>
</feature>
<sequence length="404" mass="42687">MLHNNKDPYIISINHLHIPPSPVPPPLWPAGTQLQTRFKTISTPTFFNLRPFFMAPALPIIGPILSSLFGGDTPTSSAAGILPTPSLPSVPSLSDSGLPGVITISPPAPSAPVASSTSLPSVVPTSSSAPPSSTLSLPSSTPAPVPVSSASLTSAFSADPPAASSGDNVVVKTSSKVVTVAASQSSGTVAGPSQHTSSSFLQNKPLAGAVFALAGIVALVLLFIATTFFVRRRRRSRLLDDAVSFDPGLISAAERSEKGHASNASLGSGPGMAAYDTAPVQPSEYYGQQLPQQQYAPYGQQQQYGQQQYGQQQYGQQQYGQYGQQQYGMQPEYGQHYGERQMEYAHVPPMADAPAPAPSASRRNIPRSLMPAQAGPLPEEFGQDRRTSTDETEFWARTLRVTND</sequence>
<evidence type="ECO:0000313" key="7">
    <source>
        <dbReference type="EMBL" id="KAJ7228797.1"/>
    </source>
</evidence>
<keyword evidence="4 6" id="KW-0472">Membrane</keyword>
<keyword evidence="2 6" id="KW-0812">Transmembrane</keyword>
<dbReference type="InterPro" id="IPR051694">
    <property type="entry name" value="Immunoregulatory_rcpt-like"/>
</dbReference>
<organism evidence="7 8">
    <name type="scientific">Mycena pura</name>
    <dbReference type="NCBI Taxonomy" id="153505"/>
    <lineage>
        <taxon>Eukaryota</taxon>
        <taxon>Fungi</taxon>
        <taxon>Dikarya</taxon>
        <taxon>Basidiomycota</taxon>
        <taxon>Agaricomycotina</taxon>
        <taxon>Agaricomycetes</taxon>
        <taxon>Agaricomycetidae</taxon>
        <taxon>Agaricales</taxon>
        <taxon>Marasmiineae</taxon>
        <taxon>Mycenaceae</taxon>
        <taxon>Mycena</taxon>
    </lineage>
</organism>
<feature type="region of interest" description="Disordered" evidence="5">
    <location>
        <begin position="109"/>
        <end position="140"/>
    </location>
</feature>
<evidence type="ECO:0000256" key="5">
    <source>
        <dbReference type="SAM" id="MobiDB-lite"/>
    </source>
</evidence>
<evidence type="ECO:0000256" key="4">
    <source>
        <dbReference type="ARBA" id="ARBA00023136"/>
    </source>
</evidence>
<comment type="subcellular location">
    <subcellularLocation>
        <location evidence="1">Membrane</location>
        <topology evidence="1">Single-pass membrane protein</topology>
    </subcellularLocation>
</comment>
<evidence type="ECO:0000256" key="2">
    <source>
        <dbReference type="ARBA" id="ARBA00022692"/>
    </source>
</evidence>
<keyword evidence="8" id="KW-1185">Reference proteome</keyword>
<evidence type="ECO:0000256" key="3">
    <source>
        <dbReference type="ARBA" id="ARBA00022989"/>
    </source>
</evidence>